<evidence type="ECO:0000256" key="3">
    <source>
        <dbReference type="ARBA" id="ARBA00022448"/>
    </source>
</evidence>
<dbReference type="Gene3D" id="2.170.130.10">
    <property type="entry name" value="TonB-dependent receptor, plug domain"/>
    <property type="match status" value="1"/>
</dbReference>
<comment type="subcellular location">
    <subcellularLocation>
        <location evidence="1 13">Cell outer membrane</location>
        <topology evidence="1 13">Multi-pass membrane protein</topology>
    </subcellularLocation>
</comment>
<feature type="domain" description="AMIN" evidence="18">
    <location>
        <begin position="85"/>
        <end position="179"/>
    </location>
</feature>
<evidence type="ECO:0000256" key="10">
    <source>
        <dbReference type="ARBA" id="ARBA00023077"/>
    </source>
</evidence>
<keyword evidence="9" id="KW-0406">Ion transport</keyword>
<keyword evidence="10 14" id="KW-0798">TonB box</keyword>
<dbReference type="GO" id="GO:0038023">
    <property type="term" value="F:signaling receptor activity"/>
    <property type="evidence" value="ECO:0007669"/>
    <property type="project" value="InterPro"/>
</dbReference>
<dbReference type="InterPro" id="IPR039426">
    <property type="entry name" value="TonB-dep_rcpt-like"/>
</dbReference>
<dbReference type="InterPro" id="IPR037066">
    <property type="entry name" value="Plug_dom_sf"/>
</dbReference>
<feature type="compositionally biased region" description="Polar residues" evidence="15">
    <location>
        <begin position="45"/>
        <end position="55"/>
    </location>
</feature>
<organism evidence="19">
    <name type="scientific">Leptolyngbya sp. NK1-12</name>
    <dbReference type="NCBI Taxonomy" id="2547451"/>
    <lineage>
        <taxon>Bacteria</taxon>
        <taxon>Bacillati</taxon>
        <taxon>Cyanobacteriota</taxon>
        <taxon>Cyanophyceae</taxon>
        <taxon>Leptolyngbyales</taxon>
        <taxon>Leptolyngbyaceae</taxon>
        <taxon>Leptolyngbya group</taxon>
        <taxon>Leptolyngbya</taxon>
    </lineage>
</organism>
<evidence type="ECO:0000256" key="6">
    <source>
        <dbReference type="ARBA" id="ARBA00022692"/>
    </source>
</evidence>
<evidence type="ECO:0000259" key="17">
    <source>
        <dbReference type="Pfam" id="PF07715"/>
    </source>
</evidence>
<feature type="domain" description="TonB-dependent receptor-like beta-barrel" evidence="16">
    <location>
        <begin position="397"/>
        <end position="831"/>
    </location>
</feature>
<dbReference type="Pfam" id="PF11741">
    <property type="entry name" value="AMIN"/>
    <property type="match status" value="1"/>
</dbReference>
<keyword evidence="7" id="KW-0732">Signal</keyword>
<dbReference type="InterPro" id="IPR010105">
    <property type="entry name" value="TonB_sidphr_rcpt"/>
</dbReference>
<keyword evidence="8" id="KW-0408">Iron</keyword>
<dbReference type="NCBIfam" id="TIGR01783">
    <property type="entry name" value="TonB-siderophor"/>
    <property type="match status" value="1"/>
</dbReference>
<dbReference type="Pfam" id="PF00593">
    <property type="entry name" value="TonB_dep_Rec_b-barrel"/>
    <property type="match status" value="1"/>
</dbReference>
<keyword evidence="12 13" id="KW-0998">Cell outer membrane</keyword>
<sequence>MELGVRMVAKQQWLCLVGLTGVAVMLVAPVAGAEEKARNGEERSASSSYSPVTSHFRSDQEYPATTIDEWLNQIAQTAAVTITGIQLEPTDVGVEIILETAAGQPSEPSSSVVGNALIVEIPNAVLALEGDEFQQANPAEGIALVAVTALANNRVRVAVTGLEAAPTAEVRITAQGLVLSVASGTETADDAEDAIQVVVTGEQERGYQVERATTATRTDTPILNIPQSIQVVPRQVIEDQAATQVTEVLRNVSGIAVNASPLTIFSDDIRIRGITAGRDYYRNGIRNFFGGFNLGQETANIERVEVLKGPASILYGQAEPGGVVNLITRSPLNEPYYAVDMTVGNYNFYRPTLDLSGPLNAAGTILYRFNTAYQYSESFVDTFDAERFFIAPTLQIQLSENTTLTIDGEYLDDSRPNYTGLPALGTVLENPLGDVPISRFLGDEDRRDRVVGNVGYRLEHNFNEAWSIRNSFRYEFLGVNEDAIFVNALLDDNRTVSRGAFRTRGDAQNYALQTDVLGEVSTGNVEHQLLFGLELRRTDQDFRGGGSPPVPDIDLFDPEYGNFDLEFVNERGAKSTQSVIAGYVQDLISIGEAFTILLGARYDWVEQTTNNRDANQEFYQRDTALTPRVGIVYQPIEPLSLYASYSRSFAPSFGADFRNADGSPFEPTEGEQVEIGVKAELFDNRLIATLAAYDLTRQNIVTPDPQRPGFSLQIGEERSRGIEFDLIGEPLPGLSLIASYAYTDAEITKDNSGNEGNRPNNVPEHSGSLWATYTIQAGTLQGLGFGLGAFIVGEREGDLGNTFQLPGYIRTDAALFYRRENWDIALNIKNLFDVEYYESASFRDGVYPGAPFTILGTVSVRF</sequence>
<gene>
    <name evidence="19" type="ORF">HJG54_01325</name>
</gene>
<dbReference type="GO" id="GO:0015891">
    <property type="term" value="P:siderophore transport"/>
    <property type="evidence" value="ECO:0007669"/>
    <property type="project" value="InterPro"/>
</dbReference>
<protein>
    <submittedName>
        <fullName evidence="19">TonB-dependent receptor</fullName>
    </submittedName>
</protein>
<dbReference type="InterPro" id="IPR012910">
    <property type="entry name" value="Plug_dom"/>
</dbReference>
<accession>A0AA97AEW7</accession>
<dbReference type="AlphaFoldDB" id="A0AA97AEW7"/>
<keyword evidence="4 13" id="KW-1134">Transmembrane beta strand</keyword>
<dbReference type="CDD" id="cd01347">
    <property type="entry name" value="ligand_gated_channel"/>
    <property type="match status" value="1"/>
</dbReference>
<dbReference type="SUPFAM" id="SSF56935">
    <property type="entry name" value="Porins"/>
    <property type="match status" value="1"/>
</dbReference>
<dbReference type="FunFam" id="2.40.170.20:FF:000005">
    <property type="entry name" value="TonB-dependent siderophore receptor"/>
    <property type="match status" value="1"/>
</dbReference>
<evidence type="ECO:0000256" key="8">
    <source>
        <dbReference type="ARBA" id="ARBA00023004"/>
    </source>
</evidence>
<evidence type="ECO:0000256" key="7">
    <source>
        <dbReference type="ARBA" id="ARBA00022729"/>
    </source>
</evidence>
<evidence type="ECO:0000256" key="5">
    <source>
        <dbReference type="ARBA" id="ARBA00022496"/>
    </source>
</evidence>
<keyword evidence="3 13" id="KW-0813">Transport</keyword>
<evidence type="ECO:0000256" key="1">
    <source>
        <dbReference type="ARBA" id="ARBA00004571"/>
    </source>
</evidence>
<evidence type="ECO:0000256" key="14">
    <source>
        <dbReference type="RuleBase" id="RU003357"/>
    </source>
</evidence>
<evidence type="ECO:0000256" key="9">
    <source>
        <dbReference type="ARBA" id="ARBA00023065"/>
    </source>
</evidence>
<keyword evidence="11 13" id="KW-0472">Membrane</keyword>
<evidence type="ECO:0000256" key="11">
    <source>
        <dbReference type="ARBA" id="ARBA00023136"/>
    </source>
</evidence>
<reference evidence="19" key="1">
    <citation type="submission" date="2020-05" db="EMBL/GenBank/DDBJ databases">
        <authorList>
            <person name="Zhu T."/>
            <person name="Keshari N."/>
            <person name="Lu X."/>
        </authorList>
    </citation>
    <scope>NUCLEOTIDE SEQUENCE</scope>
    <source>
        <strain evidence="19">NK1-12</strain>
    </source>
</reference>
<dbReference type="PROSITE" id="PS52016">
    <property type="entry name" value="TONB_DEPENDENT_REC_3"/>
    <property type="match status" value="1"/>
</dbReference>
<evidence type="ECO:0000259" key="16">
    <source>
        <dbReference type="Pfam" id="PF00593"/>
    </source>
</evidence>
<keyword evidence="19" id="KW-0675">Receptor</keyword>
<dbReference type="FunFam" id="2.170.130.10:FF:000001">
    <property type="entry name" value="Catecholate siderophore TonB-dependent receptor"/>
    <property type="match status" value="1"/>
</dbReference>
<keyword evidence="5" id="KW-0410">Iron transport</keyword>
<dbReference type="InterPro" id="IPR021731">
    <property type="entry name" value="AMIN_dom"/>
</dbReference>
<evidence type="ECO:0000256" key="12">
    <source>
        <dbReference type="ARBA" id="ARBA00023237"/>
    </source>
</evidence>
<evidence type="ECO:0000256" key="2">
    <source>
        <dbReference type="ARBA" id="ARBA00009810"/>
    </source>
</evidence>
<evidence type="ECO:0000256" key="4">
    <source>
        <dbReference type="ARBA" id="ARBA00022452"/>
    </source>
</evidence>
<dbReference type="GO" id="GO:0015344">
    <property type="term" value="F:siderophore uptake transmembrane transporter activity"/>
    <property type="evidence" value="ECO:0007669"/>
    <property type="project" value="TreeGrafter"/>
</dbReference>
<dbReference type="RefSeq" id="WP_316432910.1">
    <property type="nucleotide sequence ID" value="NZ_CP053586.1"/>
</dbReference>
<dbReference type="Pfam" id="PF07715">
    <property type="entry name" value="Plug"/>
    <property type="match status" value="1"/>
</dbReference>
<name>A0AA97AEW7_9CYAN</name>
<dbReference type="Gene3D" id="2.40.170.20">
    <property type="entry name" value="TonB-dependent receptor, beta-barrel domain"/>
    <property type="match status" value="1"/>
</dbReference>
<dbReference type="PANTHER" id="PTHR32552">
    <property type="entry name" value="FERRICHROME IRON RECEPTOR-RELATED"/>
    <property type="match status" value="1"/>
</dbReference>
<dbReference type="InterPro" id="IPR036942">
    <property type="entry name" value="Beta-barrel_TonB_sf"/>
</dbReference>
<dbReference type="EMBL" id="CP053586">
    <property type="protein sequence ID" value="WNZ21644.1"/>
    <property type="molecule type" value="Genomic_DNA"/>
</dbReference>
<feature type="compositionally biased region" description="Basic and acidic residues" evidence="15">
    <location>
        <begin position="35"/>
        <end position="44"/>
    </location>
</feature>
<feature type="region of interest" description="Disordered" evidence="15">
    <location>
        <begin position="35"/>
        <end position="56"/>
    </location>
</feature>
<dbReference type="GO" id="GO:0009279">
    <property type="term" value="C:cell outer membrane"/>
    <property type="evidence" value="ECO:0007669"/>
    <property type="project" value="UniProtKB-SubCell"/>
</dbReference>
<dbReference type="PANTHER" id="PTHR32552:SF68">
    <property type="entry name" value="FERRICHROME OUTER MEMBRANE TRANSPORTER_PHAGE RECEPTOR"/>
    <property type="match status" value="1"/>
</dbReference>
<feature type="domain" description="TonB-dependent receptor plug" evidence="17">
    <location>
        <begin position="223"/>
        <end position="323"/>
    </location>
</feature>
<proteinExistence type="inferred from homology"/>
<comment type="similarity">
    <text evidence="2 13 14">Belongs to the TonB-dependent receptor family.</text>
</comment>
<evidence type="ECO:0000259" key="18">
    <source>
        <dbReference type="Pfam" id="PF11741"/>
    </source>
</evidence>
<evidence type="ECO:0000256" key="13">
    <source>
        <dbReference type="PROSITE-ProRule" id="PRU01360"/>
    </source>
</evidence>
<evidence type="ECO:0000313" key="19">
    <source>
        <dbReference type="EMBL" id="WNZ21644.1"/>
    </source>
</evidence>
<dbReference type="InterPro" id="IPR000531">
    <property type="entry name" value="Beta-barrel_TonB"/>
</dbReference>
<evidence type="ECO:0000256" key="15">
    <source>
        <dbReference type="SAM" id="MobiDB-lite"/>
    </source>
</evidence>
<keyword evidence="6 13" id="KW-0812">Transmembrane</keyword>